<dbReference type="GO" id="GO:0032543">
    <property type="term" value="P:mitochondrial translation"/>
    <property type="evidence" value="ECO:0007669"/>
    <property type="project" value="TreeGrafter"/>
</dbReference>
<comment type="similarity">
    <text evidence="2">Belongs to the universal ribosomal protein uL2 family.</text>
</comment>
<evidence type="ECO:0000256" key="6">
    <source>
        <dbReference type="ARBA" id="ARBA00023274"/>
    </source>
</evidence>
<evidence type="ECO:0000256" key="4">
    <source>
        <dbReference type="ARBA" id="ARBA00022640"/>
    </source>
</evidence>
<keyword evidence="6" id="KW-0687">Ribonucleoprotein</keyword>
<dbReference type="InterPro" id="IPR014722">
    <property type="entry name" value="Rib_uL2_dom2"/>
</dbReference>
<proteinExistence type="inferred from homology"/>
<evidence type="ECO:0000256" key="3">
    <source>
        <dbReference type="ARBA" id="ARBA00011838"/>
    </source>
</evidence>
<sequence>MQCNGCQQASRLPQLAAPLLQQQRHSSSSGSSVIAQAFRAAAQSVQGQWQQLPGARQQTQQLLQLQQQQQQQPLLLRLPAMLLSRQGMATRVEQQQAANPGLRFWKPTSPGQRGRVTVRRTGIWKGRPLRSLTQGATRIGGRNCHGRITVRHRGGGHKRRLRMVDFGRHSSVQGLVERLEYDPNRSGYIALVRYPAAPSITTSGTPQQPAYSYVLAPQDLTPGDTIQSGSGSPIKPGNTLPLKDIPVGMPINSIELHPNKGGQLCRAAGCMATIVNKQTEHAIVRLPSGEQRLINLQCRATIGAVSNPQNKNRVLGKAGASRNLGRRPTVRGVAMNPVDHPMGGGTAGGRPSCSPWGLHAKGKKTRDKHKASNRWILARRSKRSTK</sequence>
<dbReference type="InterPro" id="IPR022666">
    <property type="entry name" value="Ribosomal_uL2_RNA-bd_dom"/>
</dbReference>
<dbReference type="GO" id="GO:0005762">
    <property type="term" value="C:mitochondrial large ribosomal subunit"/>
    <property type="evidence" value="ECO:0007669"/>
    <property type="project" value="TreeGrafter"/>
</dbReference>
<dbReference type="InterPro" id="IPR014726">
    <property type="entry name" value="Ribosomal_uL2_dom3"/>
</dbReference>
<dbReference type="AlphaFoldDB" id="A0A383V9E2"/>
<dbReference type="GO" id="GO:0003735">
    <property type="term" value="F:structural constituent of ribosome"/>
    <property type="evidence" value="ECO:0007669"/>
    <property type="project" value="InterPro"/>
</dbReference>
<organism evidence="11 13">
    <name type="scientific">Tetradesmus obliquus</name>
    <name type="common">Green alga</name>
    <name type="synonym">Acutodesmus obliquus</name>
    <dbReference type="NCBI Taxonomy" id="3088"/>
    <lineage>
        <taxon>Eukaryota</taxon>
        <taxon>Viridiplantae</taxon>
        <taxon>Chlorophyta</taxon>
        <taxon>core chlorophytes</taxon>
        <taxon>Chlorophyceae</taxon>
        <taxon>CS clade</taxon>
        <taxon>Sphaeropleales</taxon>
        <taxon>Scenedesmaceae</taxon>
        <taxon>Tetradesmus</taxon>
    </lineage>
</organism>
<dbReference type="NCBIfam" id="TIGR01171">
    <property type="entry name" value="rplB_bact"/>
    <property type="match status" value="1"/>
</dbReference>
<evidence type="ECO:0000259" key="9">
    <source>
        <dbReference type="SMART" id="SM01382"/>
    </source>
</evidence>
<dbReference type="FunFam" id="2.30.30.30:FF:000001">
    <property type="entry name" value="50S ribosomal protein L2"/>
    <property type="match status" value="1"/>
</dbReference>
<comment type="subcellular location">
    <subcellularLocation>
        <location evidence="1">Plastid</location>
    </subcellularLocation>
</comment>
<dbReference type="InterPro" id="IPR002171">
    <property type="entry name" value="Ribosomal_uL2"/>
</dbReference>
<dbReference type="InterPro" id="IPR008991">
    <property type="entry name" value="Translation_prot_SH3-like_sf"/>
</dbReference>
<evidence type="ECO:0000256" key="2">
    <source>
        <dbReference type="ARBA" id="ARBA00005636"/>
    </source>
</evidence>
<dbReference type="Pfam" id="PF03947">
    <property type="entry name" value="Ribosomal_L2_C"/>
    <property type="match status" value="1"/>
</dbReference>
<dbReference type="Gene3D" id="2.40.50.140">
    <property type="entry name" value="Nucleic acid-binding proteins"/>
    <property type="match status" value="1"/>
</dbReference>
<keyword evidence="4" id="KW-0934">Plastid</keyword>
<evidence type="ECO:0000259" key="10">
    <source>
        <dbReference type="SMART" id="SM01383"/>
    </source>
</evidence>
<evidence type="ECO:0000256" key="1">
    <source>
        <dbReference type="ARBA" id="ARBA00004474"/>
    </source>
</evidence>
<evidence type="ECO:0000256" key="8">
    <source>
        <dbReference type="SAM" id="MobiDB-lite"/>
    </source>
</evidence>
<dbReference type="Pfam" id="PF00181">
    <property type="entry name" value="Ribosomal_L2_N"/>
    <property type="match status" value="1"/>
</dbReference>
<dbReference type="SMART" id="SM01383">
    <property type="entry name" value="Ribosomal_L2"/>
    <property type="match status" value="1"/>
</dbReference>
<keyword evidence="5" id="KW-0689">Ribosomal protein</keyword>
<dbReference type="PANTHER" id="PTHR13691">
    <property type="entry name" value="RIBOSOMAL PROTEIN L2"/>
    <property type="match status" value="1"/>
</dbReference>
<dbReference type="GO" id="GO:0016740">
    <property type="term" value="F:transferase activity"/>
    <property type="evidence" value="ECO:0007669"/>
    <property type="project" value="InterPro"/>
</dbReference>
<dbReference type="GO" id="GO:0003723">
    <property type="term" value="F:RNA binding"/>
    <property type="evidence" value="ECO:0007669"/>
    <property type="project" value="InterPro"/>
</dbReference>
<name>A0A383V9E2_TETOB</name>
<dbReference type="Proteomes" id="UP000256970">
    <property type="component" value="Unassembled WGS sequence"/>
</dbReference>
<dbReference type="GO" id="GO:0009536">
    <property type="term" value="C:plastid"/>
    <property type="evidence" value="ECO:0007669"/>
    <property type="project" value="UniProtKB-SubCell"/>
</dbReference>
<dbReference type="InterPro" id="IPR005880">
    <property type="entry name" value="Ribosomal_uL2_bac/org-type"/>
</dbReference>
<evidence type="ECO:0000313" key="11">
    <source>
        <dbReference type="EMBL" id="SZX61392.1"/>
    </source>
</evidence>
<evidence type="ECO:0000313" key="12">
    <source>
        <dbReference type="EMBL" id="SZX74706.1"/>
    </source>
</evidence>
<dbReference type="PANTHER" id="PTHR13691:SF5">
    <property type="entry name" value="LARGE RIBOSOMAL SUBUNIT PROTEIN UL2M"/>
    <property type="match status" value="1"/>
</dbReference>
<evidence type="ECO:0000256" key="5">
    <source>
        <dbReference type="ARBA" id="ARBA00022980"/>
    </source>
</evidence>
<feature type="region of interest" description="Disordered" evidence="8">
    <location>
        <begin position="332"/>
        <end position="386"/>
    </location>
</feature>
<dbReference type="EMBL" id="FNXT01000141">
    <property type="protein sequence ID" value="SZX61392.1"/>
    <property type="molecule type" value="Genomic_DNA"/>
</dbReference>
<comment type="subunit">
    <text evidence="3">Part of the 50S ribosomal subunit.</text>
</comment>
<dbReference type="Gene3D" id="4.10.950.10">
    <property type="entry name" value="Ribosomal protein L2, domain 3"/>
    <property type="match status" value="1"/>
</dbReference>
<evidence type="ECO:0000313" key="13">
    <source>
        <dbReference type="Proteomes" id="UP000256970"/>
    </source>
</evidence>
<feature type="domain" description="Large ribosomal subunit protein uL2 C-terminal" evidence="9">
    <location>
        <begin position="234"/>
        <end position="359"/>
    </location>
</feature>
<dbReference type="SUPFAM" id="SSF50104">
    <property type="entry name" value="Translation proteins SH3-like domain"/>
    <property type="match status" value="1"/>
</dbReference>
<dbReference type="STRING" id="3088.A0A383V9E2"/>
<reference evidence="11 13" key="1">
    <citation type="submission" date="2016-10" db="EMBL/GenBank/DDBJ databases">
        <authorList>
            <person name="Cai Z."/>
        </authorList>
    </citation>
    <scope>NUCLEOTIDE SEQUENCE [LARGE SCALE GENOMIC DNA]</scope>
</reference>
<dbReference type="Gene3D" id="2.30.30.30">
    <property type="match status" value="1"/>
</dbReference>
<keyword evidence="13" id="KW-1185">Reference proteome</keyword>
<dbReference type="SUPFAM" id="SSF50249">
    <property type="entry name" value="Nucleic acid-binding proteins"/>
    <property type="match status" value="1"/>
</dbReference>
<dbReference type="InterPro" id="IPR012340">
    <property type="entry name" value="NA-bd_OB-fold"/>
</dbReference>
<gene>
    <name evidence="12" type="ORF">BQ4739_LOCUS15024</name>
    <name evidence="11" type="ORF">BQ4739_LOCUS1889</name>
</gene>
<evidence type="ECO:0000256" key="7">
    <source>
        <dbReference type="ARBA" id="ARBA00069872"/>
    </source>
</evidence>
<accession>A0A383V9E2</accession>
<dbReference type="FunFam" id="4.10.950.10:FF:000001">
    <property type="entry name" value="50S ribosomal protein L2"/>
    <property type="match status" value="1"/>
</dbReference>
<feature type="domain" description="Large ribosomal subunit protein uL2 RNA-binding" evidence="10">
    <location>
        <begin position="141"/>
        <end position="228"/>
    </location>
</feature>
<dbReference type="EMBL" id="FNXT01001219">
    <property type="protein sequence ID" value="SZX74706.1"/>
    <property type="molecule type" value="Genomic_DNA"/>
</dbReference>
<feature type="compositionally biased region" description="Basic residues" evidence="8">
    <location>
        <begin position="360"/>
        <end position="386"/>
    </location>
</feature>
<dbReference type="InterPro" id="IPR022669">
    <property type="entry name" value="Ribosomal_uL2_C"/>
</dbReference>
<dbReference type="PROSITE" id="PS00467">
    <property type="entry name" value="RIBOSOMAL_L2"/>
    <property type="match status" value="1"/>
</dbReference>
<dbReference type="SMART" id="SM01382">
    <property type="entry name" value="Ribosomal_L2_C"/>
    <property type="match status" value="1"/>
</dbReference>
<dbReference type="InterPro" id="IPR022671">
    <property type="entry name" value="Ribosomal_uL2_CS"/>
</dbReference>
<protein>
    <recommendedName>
        <fullName evidence="7">Large ribosomal subunit protein uL2m</fullName>
    </recommendedName>
</protein>